<dbReference type="OrthoDB" id="408970at2759"/>
<feature type="region of interest" description="Disordered" evidence="1">
    <location>
        <begin position="613"/>
        <end position="639"/>
    </location>
</feature>
<evidence type="ECO:0000259" key="2">
    <source>
        <dbReference type="Pfam" id="PF00685"/>
    </source>
</evidence>
<dbReference type="GO" id="GO:0008146">
    <property type="term" value="F:sulfotransferase activity"/>
    <property type="evidence" value="ECO:0007669"/>
    <property type="project" value="InterPro"/>
</dbReference>
<reference evidence="3 4" key="1">
    <citation type="submission" date="2016-02" db="EMBL/GenBank/DDBJ databases">
        <title>Genome analysis of coral dinoflagellate symbionts highlights evolutionary adaptations to a symbiotic lifestyle.</title>
        <authorList>
            <person name="Aranda M."/>
            <person name="Li Y."/>
            <person name="Liew Y.J."/>
            <person name="Baumgarten S."/>
            <person name="Simakov O."/>
            <person name="Wilson M."/>
            <person name="Piel J."/>
            <person name="Ashoor H."/>
            <person name="Bougouffa S."/>
            <person name="Bajic V.B."/>
            <person name="Ryu T."/>
            <person name="Ravasi T."/>
            <person name="Bayer T."/>
            <person name="Micklem G."/>
            <person name="Kim H."/>
            <person name="Bhak J."/>
            <person name="Lajeunesse T.C."/>
            <person name="Voolstra C.R."/>
        </authorList>
    </citation>
    <scope>NUCLEOTIDE SEQUENCE [LARGE SCALE GENOMIC DNA]</scope>
    <source>
        <strain evidence="3 4">CCMP2467</strain>
    </source>
</reference>
<dbReference type="InterPro" id="IPR029063">
    <property type="entry name" value="SAM-dependent_MTases_sf"/>
</dbReference>
<evidence type="ECO:0000256" key="1">
    <source>
        <dbReference type="SAM" id="MobiDB-lite"/>
    </source>
</evidence>
<dbReference type="Gene3D" id="3.40.50.150">
    <property type="entry name" value="Vaccinia Virus protein VP39"/>
    <property type="match status" value="1"/>
</dbReference>
<sequence>MSDLRQRVFLQSLLFGCLLSALTLSIAHTFFGPRYTGEGEDAEATPCWQSDANSEPTLAVGVPETNLSSLDAEEQLRNLLSLLRCKDMDECIRHARLAGEVRDTYQRHIQVQRRLTLQVAASTGGAQECSGFLGIQDQHPDLVPMAESLRPRPSFQEAFADLNIVGLPKTGTTQLYEILGSHPNVRRLNPNRKENCAVYPRTRRDVVLDGQNDLDKEKRKLQVNLHSFVQSLAAARSGHSSSPGAAPAITLNGCVNFASVAFTWYYLRPTNRKFILMFRDPADWLWSSWNFFDQQKHLDAEGLGRNGWVKKNYRSPELFHELLTSRSQTLGGQWLVNWRCRSLEDPRLLMRMVGRSSILFLRNEDLVPGRINLKGGLLEKVGGFLGINPQKFDPDTYSQIMNCNNKKGFKSKCDNLTTAYKVSGGRSLLPETRVLIYLQFWELCNIWAAEFGIVYPDCLNVINSTAPTCRVSVAELVQYKFVQVSGVPTAPTLATSPILGGGRAGLAPGDPCDICPPAQRRISMPLLDDKEAGPARSGGRFKSWGRFFEEVRAKIPKAKRVTPLGSGRKPSAVGLRRTAAEEVAGLSPHARSPRRRAEGCPYHGGGSACTSFFAPGAPREKRSPSGTSLGSGSHGEMLYTPREVHDTPGFYMEGLSVDSTPTTEYRLSSFSNCSSPPVNDESSYGSSFLRVSSQDNCKEVYCLFASPLGHPAINVRSEVETIQEAFEESGSGARLNVGVATVQSLSKLLTLAKSQKGLVLHLSAHSIRSDKGDVGLVLEDSCGKAHVLWKKRLEEILGMKESGLRSVSLLFLSTCWSQELAQDGSSLKPTVPCVHLTHAHRQMPAESFNSSASCALILGLTLGDFYSYCCRPERLREPGIKNRSQERPGPNAGIARERQGNPWCWKSLGLPSFDNFVERCCDFVYEGLVAHGGRPVRFLPLKSTNLQLDLQPFFREPLVLQQRQLLGWSYLMAGYSGVLWPGSLILSRHFAETSIKEASSFGRCIELAAGFFALPSLVLASRCRAMLATDLPGVVDPELRRKHSELTGFDANLGSASLDLCELFQVEEFGHFDLIVSSEGVLQSPCGAQALLRLSTKGTELHLTLRGDAAEVQQQRFLLRNAFVEKTRVDLQKAGKVQPTYPPRPPLEYVVWIRIAGPRTCWDEEFGAACCEHSTDACFDGTYTRLECCGGRVERGNYLQLETFVAEVFVECGCPHVVCLRSPVYDVAARRFSQQFYLSLGVGESLLSAWQTARSWLCTDSKPELAEQGRRFLQFCGMLFFDAATQGWHLQMRKKAAYGR</sequence>
<dbReference type="InterPro" id="IPR027417">
    <property type="entry name" value="P-loop_NTPase"/>
</dbReference>
<feature type="domain" description="Sulfotransferase" evidence="2">
    <location>
        <begin position="161"/>
        <end position="317"/>
    </location>
</feature>
<dbReference type="Pfam" id="PF00685">
    <property type="entry name" value="Sulfotransfer_1"/>
    <property type="match status" value="1"/>
</dbReference>
<protein>
    <recommendedName>
        <fullName evidence="2">Sulfotransferase domain-containing protein</fullName>
    </recommendedName>
</protein>
<dbReference type="InterPro" id="IPR000863">
    <property type="entry name" value="Sulfotransferase_dom"/>
</dbReference>
<dbReference type="EMBL" id="LSRX01001232">
    <property type="protein sequence ID" value="OLP82002.1"/>
    <property type="molecule type" value="Genomic_DNA"/>
</dbReference>
<name>A0A1Q9CGE8_SYMMI</name>
<keyword evidence="4" id="KW-1185">Reference proteome</keyword>
<organism evidence="3 4">
    <name type="scientific">Symbiodinium microadriaticum</name>
    <name type="common">Dinoflagellate</name>
    <name type="synonym">Zooxanthella microadriatica</name>
    <dbReference type="NCBI Taxonomy" id="2951"/>
    <lineage>
        <taxon>Eukaryota</taxon>
        <taxon>Sar</taxon>
        <taxon>Alveolata</taxon>
        <taxon>Dinophyceae</taxon>
        <taxon>Suessiales</taxon>
        <taxon>Symbiodiniaceae</taxon>
        <taxon>Symbiodinium</taxon>
    </lineage>
</organism>
<comment type="caution">
    <text evidence="3">The sequence shown here is derived from an EMBL/GenBank/DDBJ whole genome shotgun (WGS) entry which is preliminary data.</text>
</comment>
<dbReference type="Gene3D" id="3.40.50.300">
    <property type="entry name" value="P-loop containing nucleotide triphosphate hydrolases"/>
    <property type="match status" value="1"/>
</dbReference>
<gene>
    <name evidence="3" type="ORF">AK812_SmicGene37391</name>
</gene>
<dbReference type="Proteomes" id="UP000186817">
    <property type="component" value="Unassembled WGS sequence"/>
</dbReference>
<evidence type="ECO:0000313" key="4">
    <source>
        <dbReference type="Proteomes" id="UP000186817"/>
    </source>
</evidence>
<accession>A0A1Q9CGE8</accession>
<proteinExistence type="predicted"/>
<evidence type="ECO:0000313" key="3">
    <source>
        <dbReference type="EMBL" id="OLP82002.1"/>
    </source>
</evidence>
<dbReference type="SUPFAM" id="SSF52540">
    <property type="entry name" value="P-loop containing nucleoside triphosphate hydrolases"/>
    <property type="match status" value="1"/>
</dbReference>